<dbReference type="InterPro" id="IPR046670">
    <property type="entry name" value="DUF6540"/>
</dbReference>
<evidence type="ECO:0000313" key="1">
    <source>
        <dbReference type="EMBL" id="OCH95366.1"/>
    </source>
</evidence>
<proteinExistence type="predicted"/>
<organism evidence="1 2">
    <name type="scientific">Obba rivulosa</name>
    <dbReference type="NCBI Taxonomy" id="1052685"/>
    <lineage>
        <taxon>Eukaryota</taxon>
        <taxon>Fungi</taxon>
        <taxon>Dikarya</taxon>
        <taxon>Basidiomycota</taxon>
        <taxon>Agaricomycotina</taxon>
        <taxon>Agaricomycetes</taxon>
        <taxon>Polyporales</taxon>
        <taxon>Gelatoporiaceae</taxon>
        <taxon>Obba</taxon>
    </lineage>
</organism>
<dbReference type="Pfam" id="PF20174">
    <property type="entry name" value="DUF6540"/>
    <property type="match status" value="1"/>
</dbReference>
<gene>
    <name evidence="1" type="ORF">OBBRIDRAFT_883924</name>
</gene>
<evidence type="ECO:0000313" key="2">
    <source>
        <dbReference type="Proteomes" id="UP000250043"/>
    </source>
</evidence>
<protein>
    <submittedName>
        <fullName evidence="1">Uncharacterized protein</fullName>
    </submittedName>
</protein>
<accession>A0A8E2DTG1</accession>
<dbReference type="EMBL" id="KV722336">
    <property type="protein sequence ID" value="OCH95366.1"/>
    <property type="molecule type" value="Genomic_DNA"/>
</dbReference>
<dbReference type="OrthoDB" id="3016366at2759"/>
<sequence length="157" mass="17021">MPGPSVPLGGLYACLFSRADGTFHWTLVLPQDATTVHKFHATNLQGGWRFERVPDRLAQSPNACVVVRLGTVAPGRTDELCARLEAAPMCTPAADGAQQFTCRIWFRAAVRVLHAQGAVECPDVDALEKELRTLAEGRRLAIEQGAPYVICDSECSS</sequence>
<keyword evidence="2" id="KW-1185">Reference proteome</keyword>
<dbReference type="AlphaFoldDB" id="A0A8E2DTG1"/>
<reference evidence="1 2" key="1">
    <citation type="submission" date="2016-07" db="EMBL/GenBank/DDBJ databases">
        <title>Draft genome of the white-rot fungus Obba rivulosa 3A-2.</title>
        <authorList>
            <consortium name="DOE Joint Genome Institute"/>
            <person name="Miettinen O."/>
            <person name="Riley R."/>
            <person name="Acob R."/>
            <person name="Barry K."/>
            <person name="Cullen D."/>
            <person name="De Vries R."/>
            <person name="Hainaut M."/>
            <person name="Hatakka A."/>
            <person name="Henrissat B."/>
            <person name="Hilden K."/>
            <person name="Kuo R."/>
            <person name="Labutti K."/>
            <person name="Lipzen A."/>
            <person name="Makela M.R."/>
            <person name="Sandor L."/>
            <person name="Spatafora J.W."/>
            <person name="Grigoriev I.V."/>
            <person name="Hibbett D.S."/>
        </authorList>
    </citation>
    <scope>NUCLEOTIDE SEQUENCE [LARGE SCALE GENOMIC DNA]</scope>
    <source>
        <strain evidence="1 2">3A-2</strain>
    </source>
</reference>
<dbReference type="Proteomes" id="UP000250043">
    <property type="component" value="Unassembled WGS sequence"/>
</dbReference>
<name>A0A8E2DTG1_9APHY</name>